<name>A0AAP6EK99_9ACTN</name>
<dbReference type="AlphaFoldDB" id="A0AAP6EK99"/>
<evidence type="ECO:0000313" key="4">
    <source>
        <dbReference type="Proteomes" id="UP001282288"/>
    </source>
</evidence>
<dbReference type="Proteomes" id="UP001272987">
    <property type="component" value="Unassembled WGS sequence"/>
</dbReference>
<evidence type="ECO:0000313" key="1">
    <source>
        <dbReference type="EMBL" id="MDX2965839.1"/>
    </source>
</evidence>
<dbReference type="Proteomes" id="UP001282288">
    <property type="component" value="Unassembled WGS sequence"/>
</dbReference>
<protein>
    <submittedName>
        <fullName evidence="1">Uncharacterized protein</fullName>
    </submittedName>
</protein>
<dbReference type="EMBL" id="JARAWC010000047">
    <property type="protein sequence ID" value="MDX2965839.1"/>
    <property type="molecule type" value="Genomic_DNA"/>
</dbReference>
<gene>
    <name evidence="1" type="ORF">PV399_39935</name>
    <name evidence="2" type="ORF">PV666_46840</name>
</gene>
<proteinExistence type="predicted"/>
<dbReference type="GeneID" id="69809598"/>
<evidence type="ECO:0000313" key="3">
    <source>
        <dbReference type="Proteomes" id="UP001272987"/>
    </source>
</evidence>
<evidence type="ECO:0000313" key="2">
    <source>
        <dbReference type="EMBL" id="MDX3025333.1"/>
    </source>
</evidence>
<dbReference type="EMBL" id="JARAWP010000045">
    <property type="protein sequence ID" value="MDX3025333.1"/>
    <property type="molecule type" value="Genomic_DNA"/>
</dbReference>
<dbReference type="RefSeq" id="WP_010359908.1">
    <property type="nucleotide sequence ID" value="NZ_BCMK01000130.1"/>
</dbReference>
<accession>A0AAP6EK99</accession>
<reference evidence="1 3" key="1">
    <citation type="journal article" date="2023" name="Microb. Genom.">
        <title>Mesoterricola silvestris gen. nov., sp. nov., Mesoterricola sediminis sp. nov., Geothrix oryzae sp. nov., Geothrix edaphica sp. nov., Geothrix rubra sp. nov., and Geothrix limicola sp. nov., six novel members of Acidobacteriota isolated from soils.</title>
        <authorList>
            <person name="Weisberg A.J."/>
            <person name="Pearce E."/>
            <person name="Kramer C.G."/>
            <person name="Chang J.H."/>
            <person name="Clarke C.R."/>
        </authorList>
    </citation>
    <scope>NUCLEOTIDE SEQUENCE</scope>
    <source>
        <strain evidence="2 3">NB05-1H</strain>
        <strain evidence="1">NRRL_B-16521</strain>
    </source>
</reference>
<keyword evidence="3" id="KW-1185">Reference proteome</keyword>
<comment type="caution">
    <text evidence="1">The sequence shown here is derived from an EMBL/GenBank/DDBJ whole genome shotgun (WGS) entry which is preliminary data.</text>
</comment>
<organism evidence="1 4">
    <name type="scientific">Streptomyces acidiscabies</name>
    <dbReference type="NCBI Taxonomy" id="42234"/>
    <lineage>
        <taxon>Bacteria</taxon>
        <taxon>Bacillati</taxon>
        <taxon>Actinomycetota</taxon>
        <taxon>Actinomycetes</taxon>
        <taxon>Kitasatosporales</taxon>
        <taxon>Streptomycetaceae</taxon>
        <taxon>Streptomyces</taxon>
    </lineage>
</organism>
<sequence>MDINGVTATALAADYLLERLRPWQRLGDRSNPLHSVPPRPPEHLRQIPADEILAHNEPEVALTILLEHCERSTKRWEALAAAMTFDYNDEKITFGQLLDSLDLSLAEAQMS</sequence>